<feature type="domain" description="O-acyltransferase WSD1-like N-terminal" evidence="11">
    <location>
        <begin position="4"/>
        <end position="262"/>
    </location>
</feature>
<dbReference type="PANTHER" id="PTHR31650">
    <property type="entry name" value="O-ACYLTRANSFERASE (WSD1-LIKE) FAMILY PROTEIN"/>
    <property type="match status" value="1"/>
</dbReference>
<evidence type="ECO:0000256" key="9">
    <source>
        <dbReference type="ARBA" id="ARBA00023315"/>
    </source>
</evidence>
<dbReference type="InterPro" id="IPR004255">
    <property type="entry name" value="O-acyltransferase_WSD1_N"/>
</dbReference>
<evidence type="ECO:0000256" key="1">
    <source>
        <dbReference type="ARBA" id="ARBA00004771"/>
    </source>
</evidence>
<keyword evidence="5" id="KW-0444">Lipid biosynthesis</keyword>
<organism evidence="13 14">
    <name type="scientific">Moraxella pluranimalium</name>
    <dbReference type="NCBI Taxonomy" id="470453"/>
    <lineage>
        <taxon>Bacteria</taxon>
        <taxon>Pseudomonadati</taxon>
        <taxon>Pseudomonadota</taxon>
        <taxon>Gammaproteobacteria</taxon>
        <taxon>Moraxellales</taxon>
        <taxon>Moraxellaceae</taxon>
        <taxon>Moraxella</taxon>
    </lineage>
</organism>
<comment type="catalytic activity">
    <reaction evidence="10">
        <text>an acyl-CoA + a 1,2-diacyl-sn-glycerol = a triacyl-sn-glycerol + CoA</text>
        <dbReference type="Rhea" id="RHEA:10868"/>
        <dbReference type="ChEBI" id="CHEBI:17815"/>
        <dbReference type="ChEBI" id="CHEBI:57287"/>
        <dbReference type="ChEBI" id="CHEBI:58342"/>
        <dbReference type="ChEBI" id="CHEBI:64615"/>
        <dbReference type="EC" id="2.3.1.20"/>
    </reaction>
</comment>
<dbReference type="RefSeq" id="WP_078253332.1">
    <property type="nucleotide sequence ID" value="NZ_MUYU01000006.1"/>
</dbReference>
<dbReference type="OrthoDB" id="9810950at2"/>
<evidence type="ECO:0000313" key="13">
    <source>
        <dbReference type="EMBL" id="OOS25576.1"/>
    </source>
</evidence>
<dbReference type="PANTHER" id="PTHR31650:SF1">
    <property type="entry name" value="WAX ESTER SYNTHASE_DIACYLGLYCEROL ACYLTRANSFERASE 4-RELATED"/>
    <property type="match status" value="1"/>
</dbReference>
<evidence type="ECO:0000256" key="6">
    <source>
        <dbReference type="ARBA" id="ARBA00022679"/>
    </source>
</evidence>
<keyword evidence="6 13" id="KW-0808">Transferase</keyword>
<dbReference type="InterPro" id="IPR045034">
    <property type="entry name" value="O-acyltransferase_WSD1-like"/>
</dbReference>
<dbReference type="GO" id="GO:0006071">
    <property type="term" value="P:glycerol metabolic process"/>
    <property type="evidence" value="ECO:0007669"/>
    <property type="project" value="UniProtKB-KW"/>
</dbReference>
<evidence type="ECO:0000256" key="10">
    <source>
        <dbReference type="ARBA" id="ARBA00048109"/>
    </source>
</evidence>
<feature type="domain" description="O-acyltransferase WSD1 C-terminal" evidence="12">
    <location>
        <begin position="301"/>
        <end position="443"/>
    </location>
</feature>
<dbReference type="Proteomes" id="UP000189800">
    <property type="component" value="Unassembled WGS sequence"/>
</dbReference>
<evidence type="ECO:0000259" key="11">
    <source>
        <dbReference type="Pfam" id="PF03007"/>
    </source>
</evidence>
<name>A0A1T0CT99_9GAMM</name>
<dbReference type="AlphaFoldDB" id="A0A1T0CT99"/>
<evidence type="ECO:0000256" key="7">
    <source>
        <dbReference type="ARBA" id="ARBA00022798"/>
    </source>
</evidence>
<dbReference type="GO" id="GO:0005886">
    <property type="term" value="C:plasma membrane"/>
    <property type="evidence" value="ECO:0007669"/>
    <property type="project" value="TreeGrafter"/>
</dbReference>
<protein>
    <recommendedName>
        <fullName evidence="4">diacylglycerol O-acyltransferase</fullName>
        <ecNumber evidence="4">2.3.1.20</ecNumber>
    </recommendedName>
</protein>
<dbReference type="InterPro" id="IPR014292">
    <property type="entry name" value="Acyl_transf_WS/DGAT"/>
</dbReference>
<dbReference type="GO" id="GO:0071731">
    <property type="term" value="P:response to nitric oxide"/>
    <property type="evidence" value="ECO:0007669"/>
    <property type="project" value="TreeGrafter"/>
</dbReference>
<dbReference type="UniPathway" id="UPA00282"/>
<dbReference type="SUPFAM" id="SSF52777">
    <property type="entry name" value="CoA-dependent acyltransferases"/>
    <property type="match status" value="1"/>
</dbReference>
<dbReference type="GO" id="GO:0004144">
    <property type="term" value="F:diacylglycerol O-acyltransferase activity"/>
    <property type="evidence" value="ECO:0007669"/>
    <property type="project" value="UniProtKB-EC"/>
</dbReference>
<evidence type="ECO:0000259" key="12">
    <source>
        <dbReference type="Pfam" id="PF06974"/>
    </source>
</evidence>
<proteinExistence type="inferred from homology"/>
<dbReference type="EC" id="2.3.1.20" evidence="4"/>
<comment type="similarity">
    <text evidence="3">Belongs to the long-chain O-acyltransferase family.</text>
</comment>
<dbReference type="InterPro" id="IPR009721">
    <property type="entry name" value="O-acyltransferase_WSD1_C"/>
</dbReference>
<dbReference type="STRING" id="470453.B0680_01720"/>
<gene>
    <name evidence="13" type="ORF">B0680_01720</name>
</gene>
<dbReference type="Pfam" id="PF03007">
    <property type="entry name" value="WS_DGAT_cat"/>
    <property type="match status" value="1"/>
</dbReference>
<dbReference type="GO" id="GO:0001666">
    <property type="term" value="P:response to hypoxia"/>
    <property type="evidence" value="ECO:0007669"/>
    <property type="project" value="TreeGrafter"/>
</dbReference>
<dbReference type="GO" id="GO:0051701">
    <property type="term" value="P:biological process involved in interaction with host"/>
    <property type="evidence" value="ECO:0007669"/>
    <property type="project" value="TreeGrafter"/>
</dbReference>
<dbReference type="GO" id="GO:0019432">
    <property type="term" value="P:triglyceride biosynthetic process"/>
    <property type="evidence" value="ECO:0007669"/>
    <property type="project" value="UniProtKB-UniPathway"/>
</dbReference>
<comment type="caution">
    <text evidence="13">The sequence shown here is derived from an EMBL/GenBank/DDBJ whole genome shotgun (WGS) entry which is preliminary data.</text>
</comment>
<evidence type="ECO:0000256" key="3">
    <source>
        <dbReference type="ARBA" id="ARBA00009587"/>
    </source>
</evidence>
<dbReference type="NCBIfam" id="TIGR02946">
    <property type="entry name" value="acyl_WS_DGAT"/>
    <property type="match status" value="1"/>
</dbReference>
<evidence type="ECO:0000256" key="5">
    <source>
        <dbReference type="ARBA" id="ARBA00022516"/>
    </source>
</evidence>
<evidence type="ECO:0000256" key="2">
    <source>
        <dbReference type="ARBA" id="ARBA00005189"/>
    </source>
</evidence>
<evidence type="ECO:0000256" key="8">
    <source>
        <dbReference type="ARBA" id="ARBA00023098"/>
    </source>
</evidence>
<evidence type="ECO:0000256" key="4">
    <source>
        <dbReference type="ARBA" id="ARBA00013244"/>
    </source>
</evidence>
<keyword evidence="14" id="KW-1185">Reference proteome</keyword>
<keyword evidence="7" id="KW-0319">Glycerol metabolism</keyword>
<dbReference type="Pfam" id="PF06974">
    <property type="entry name" value="WS_DGAT_C"/>
    <property type="match status" value="1"/>
</dbReference>
<evidence type="ECO:0000313" key="14">
    <source>
        <dbReference type="Proteomes" id="UP000189800"/>
    </source>
</evidence>
<dbReference type="EMBL" id="MUYU01000006">
    <property type="protein sequence ID" value="OOS25576.1"/>
    <property type="molecule type" value="Genomic_DNA"/>
</dbReference>
<comment type="pathway">
    <text evidence="1">Glycerolipid metabolism; triacylglycerol biosynthesis.</text>
</comment>
<sequence>MRALSIVDLLFLILENAKQPMHVAGLCTFEIPADGDDGFVAKLISEINTDALPNFPFNQMLYRRLFWRTSDDFQLYHHCHYHKLETGSDDELMTLISHIHERRLERTRPLWSLHLIDNLLPETLGAPKRFALFLKVHHALTDGVAAMRLFQRSLSQNPQDKNILPVWAHNLKRQKNLVQAPKTIKQVAREQLDSIRPVCREIMQDFAKKYAQDTPFISSFDAPKSILNQRIGTARRLGFRPFDKERFVLIAKAFDVSTNDVILAVCAHALRQYLLGENQLPSQPLIAFVPISLRKNDSAFGNQISFVPTNLSTHQDDALTRLMDIHQSIQDGKNRFNRLSFAGVINYTALSYGWAGLNLATGALPTKQAFNLIISNVPGDDTPLYLNGARLTGIYPASVLFDGQALNISFTNYQNRIDFGITACPSALPHIDKLIGLIEEGLQVYENLLSKDKPIN</sequence>
<comment type="pathway">
    <text evidence="2">Lipid metabolism.</text>
</comment>
<reference evidence="13 14" key="1">
    <citation type="submission" date="2017-02" db="EMBL/GenBank/DDBJ databases">
        <title>Draft genome sequence of Moraxella pluranimalium CCUG 54913T type strain.</title>
        <authorList>
            <person name="Salva-Serra F."/>
            <person name="Engstrom-Jakobsson H."/>
            <person name="Thorell K."/>
            <person name="Jaen-Luchoro D."/>
            <person name="Gonzales-Siles L."/>
            <person name="Karlsson R."/>
            <person name="Yazdan S."/>
            <person name="Boulund F."/>
            <person name="Johnning A."/>
            <person name="Engstrand L."/>
            <person name="Kristiansson E."/>
            <person name="Moore E."/>
        </authorList>
    </citation>
    <scope>NUCLEOTIDE SEQUENCE [LARGE SCALE GENOMIC DNA]</scope>
    <source>
        <strain evidence="13 14">CCUG 54913</strain>
    </source>
</reference>
<keyword evidence="8" id="KW-0443">Lipid metabolism</keyword>
<accession>A0A1T0CT99</accession>
<keyword evidence="9 13" id="KW-0012">Acyltransferase</keyword>